<dbReference type="Proteomes" id="UP000295292">
    <property type="component" value="Unassembled WGS sequence"/>
</dbReference>
<dbReference type="RefSeq" id="WP_133586413.1">
    <property type="nucleotide sequence ID" value="NZ_SNYV01000018.1"/>
</dbReference>
<gene>
    <name evidence="1" type="ORF">CLV99_4273</name>
</gene>
<protein>
    <submittedName>
        <fullName evidence="1">Uncharacterized protein</fullName>
    </submittedName>
</protein>
<comment type="caution">
    <text evidence="1">The sequence shown here is derived from an EMBL/GenBank/DDBJ whole genome shotgun (WGS) entry which is preliminary data.</text>
</comment>
<organism evidence="1 2">
    <name type="scientific">Sphingobacterium yanglingense</name>
    <dbReference type="NCBI Taxonomy" id="1437280"/>
    <lineage>
        <taxon>Bacteria</taxon>
        <taxon>Pseudomonadati</taxon>
        <taxon>Bacteroidota</taxon>
        <taxon>Sphingobacteriia</taxon>
        <taxon>Sphingobacteriales</taxon>
        <taxon>Sphingobacteriaceae</taxon>
        <taxon>Sphingobacterium</taxon>
    </lineage>
</organism>
<keyword evidence="2" id="KW-1185">Reference proteome</keyword>
<evidence type="ECO:0000313" key="2">
    <source>
        <dbReference type="Proteomes" id="UP000295292"/>
    </source>
</evidence>
<sequence>MGEPELQNKIATLSSLKEKFEVWSAHNDVLTAHGHALVFDKDGRIVEKLYCPCNQCQEKDDFKQREQLFLNKYSESFFELSDKLNKASTYSERLNLWIKRFGINYCISYSFENTLLTVLPKEKSEIQVYNTAQYNLWRDYYFTNQKETRYTQTDFNSRLKKLNNQLALSPFKDTIWSNTIRELEDHFKNDVNDETKQFFYDLINGKPKAFDEKPFELSELVNYINANEAYQFLCYLHNKGIMIKEAFLSHTSEVLAETQSGMTWGQIVKFFIAKAVKFNIDIPYTDKNFLNLVDKNGKKLANKRTAFFENLKAFSPQQQFDIINELCDTRSDIPGALELKQTLVTQYKQFRSTSPFESSVEQIEEVKTLLGDYPAAETLYKSGIEKVENGIYERNAIDDLRLSLEVLVKEILVNEKSLENQQGELKKFLASKGVVPEIANLLWVNIDHITKYNNRYVKHNDNVGKIDSEMILDLTTTVIKQTIKVCQ</sequence>
<name>A0A4R6W893_9SPHI</name>
<reference evidence="1 2" key="1">
    <citation type="submission" date="2019-03" db="EMBL/GenBank/DDBJ databases">
        <title>Genomic Encyclopedia of Archaeal and Bacterial Type Strains, Phase II (KMG-II): from individual species to whole genera.</title>
        <authorList>
            <person name="Goeker M."/>
        </authorList>
    </citation>
    <scope>NUCLEOTIDE SEQUENCE [LARGE SCALE GENOMIC DNA]</scope>
    <source>
        <strain evidence="1 2">DSM 28353</strain>
    </source>
</reference>
<proteinExistence type="predicted"/>
<dbReference type="EMBL" id="SNYV01000018">
    <property type="protein sequence ID" value="TDQ73836.1"/>
    <property type="molecule type" value="Genomic_DNA"/>
</dbReference>
<accession>A0A4R6W893</accession>
<evidence type="ECO:0000313" key="1">
    <source>
        <dbReference type="EMBL" id="TDQ73836.1"/>
    </source>
</evidence>
<dbReference type="OrthoDB" id="5688165at2"/>
<dbReference type="AlphaFoldDB" id="A0A4R6W893"/>